<organism evidence="2 3">
    <name type="scientific">Cephalotus follicularis</name>
    <name type="common">Albany pitcher plant</name>
    <dbReference type="NCBI Taxonomy" id="3775"/>
    <lineage>
        <taxon>Eukaryota</taxon>
        <taxon>Viridiplantae</taxon>
        <taxon>Streptophyta</taxon>
        <taxon>Embryophyta</taxon>
        <taxon>Tracheophyta</taxon>
        <taxon>Spermatophyta</taxon>
        <taxon>Magnoliopsida</taxon>
        <taxon>eudicotyledons</taxon>
        <taxon>Gunneridae</taxon>
        <taxon>Pentapetalae</taxon>
        <taxon>rosids</taxon>
        <taxon>fabids</taxon>
        <taxon>Oxalidales</taxon>
        <taxon>Cephalotaceae</taxon>
        <taxon>Cephalotus</taxon>
    </lineage>
</organism>
<feature type="non-terminal residue" evidence="2">
    <location>
        <position position="253"/>
    </location>
</feature>
<feature type="non-terminal residue" evidence="2">
    <location>
        <position position="1"/>
    </location>
</feature>
<dbReference type="InterPro" id="IPR012442">
    <property type="entry name" value="DUF1645_plant"/>
</dbReference>
<gene>
    <name evidence="2" type="ORF">CFOL_v3_24743</name>
</gene>
<dbReference type="Pfam" id="PF07816">
    <property type="entry name" value="DUF1645"/>
    <property type="match status" value="1"/>
</dbReference>
<dbReference type="AlphaFoldDB" id="A0A1Q3CM83"/>
<dbReference type="PANTHER" id="PTHR33095:SF114">
    <property type="entry name" value="DUF1645 FAMILY PROTEIN"/>
    <property type="match status" value="1"/>
</dbReference>
<accession>A0A1Q3CM83</accession>
<evidence type="ECO:0000313" key="2">
    <source>
        <dbReference type="EMBL" id="GAV81285.1"/>
    </source>
</evidence>
<proteinExistence type="predicted"/>
<dbReference type="PANTHER" id="PTHR33095">
    <property type="entry name" value="OS07G0619500 PROTEIN"/>
    <property type="match status" value="1"/>
</dbReference>
<feature type="compositionally biased region" description="Low complexity" evidence="1">
    <location>
        <begin position="112"/>
        <end position="123"/>
    </location>
</feature>
<evidence type="ECO:0000256" key="1">
    <source>
        <dbReference type="SAM" id="MobiDB-lite"/>
    </source>
</evidence>
<sequence>EIAGKTIEEFDSKLNLNQQHVKEEEVVVISVDGDDDAGTEDDEEFSFACTNPDGSPISADDLFYNGQIRPIFPLFNRDLLLSDGYDLGDSKSETEEDFRPQLKKLFIEEGESTSASSEPPASSYCEWSSPGKTVREASPETCKKSNSTGFSKLWRFRDQRLRSNSDGKDAFVFLNANHHEINNHNNSKNGVKKDEKVAAGGKLKGKAETTSLSAYMKKRAKESDDTKRKLYLPYKQAGFFTNVNGLSRNLHPF</sequence>
<evidence type="ECO:0000313" key="3">
    <source>
        <dbReference type="Proteomes" id="UP000187406"/>
    </source>
</evidence>
<protein>
    <submittedName>
        <fullName evidence="2">DUF1645 domain-containing protein</fullName>
    </submittedName>
</protein>
<dbReference type="OrthoDB" id="1933664at2759"/>
<feature type="region of interest" description="Disordered" evidence="1">
    <location>
        <begin position="109"/>
        <end position="130"/>
    </location>
</feature>
<dbReference type="Proteomes" id="UP000187406">
    <property type="component" value="Unassembled WGS sequence"/>
</dbReference>
<name>A0A1Q3CM83_CEPFO</name>
<dbReference type="STRING" id="3775.A0A1Q3CM83"/>
<comment type="caution">
    <text evidence="2">The sequence shown here is derived from an EMBL/GenBank/DDBJ whole genome shotgun (WGS) entry which is preliminary data.</text>
</comment>
<keyword evidence="3" id="KW-1185">Reference proteome</keyword>
<reference evidence="3" key="1">
    <citation type="submission" date="2016-04" db="EMBL/GenBank/DDBJ databases">
        <title>Cephalotus genome sequencing.</title>
        <authorList>
            <person name="Fukushima K."/>
            <person name="Hasebe M."/>
            <person name="Fang X."/>
        </authorList>
    </citation>
    <scope>NUCLEOTIDE SEQUENCE [LARGE SCALE GENOMIC DNA]</scope>
    <source>
        <strain evidence="3">cv. St1</strain>
    </source>
</reference>
<dbReference type="FunCoup" id="A0A1Q3CM83">
    <property type="interactions" value="330"/>
</dbReference>
<dbReference type="EMBL" id="BDDD01002368">
    <property type="protein sequence ID" value="GAV81285.1"/>
    <property type="molecule type" value="Genomic_DNA"/>
</dbReference>
<dbReference type="InParanoid" id="A0A1Q3CM83"/>